<protein>
    <recommendedName>
        <fullName evidence="4">N-acetyltransferase domain-containing protein</fullName>
    </recommendedName>
</protein>
<dbReference type="Pfam" id="PF05301">
    <property type="entry name" value="Acetyltransf_16"/>
    <property type="match status" value="1"/>
</dbReference>
<dbReference type="STRING" id="8078.ENSFHEP00000014413"/>
<keyword evidence="1" id="KW-0808">Transferase</keyword>
<accession>A0A3Q2PM13</accession>
<sequence>QVSNIHKNYTDSGSLMYSTHRGSGIVVGFLKVGYKKLFLLDRNGAHVEAEPLCVLDFYVAETLQRHGYGLELFKFMLQHQNVEPELMAYDRPSTKLLAFLAKHYSLIQSVPQVRPQSSPTSPTPSVRATYLLCAKKDPWEKVLGCCG</sequence>
<dbReference type="GO" id="GO:0005874">
    <property type="term" value="C:microtubule"/>
    <property type="evidence" value="ECO:0007669"/>
    <property type="project" value="InterPro"/>
</dbReference>
<dbReference type="GO" id="GO:0019799">
    <property type="term" value="F:tubulin N-acetyltransferase activity"/>
    <property type="evidence" value="ECO:0007669"/>
    <property type="project" value="InterPro"/>
</dbReference>
<keyword evidence="3" id="KW-0012">Acyltransferase</keyword>
<keyword evidence="6" id="KW-1185">Reference proteome</keyword>
<evidence type="ECO:0000256" key="3">
    <source>
        <dbReference type="ARBA" id="ARBA00023315"/>
    </source>
</evidence>
<evidence type="ECO:0000313" key="6">
    <source>
        <dbReference type="Proteomes" id="UP000265000"/>
    </source>
</evidence>
<dbReference type="PANTHER" id="PTHR12327">
    <property type="entry name" value="ALPHA-TUBULIN N-ACETYLTRANSFERASE 1"/>
    <property type="match status" value="1"/>
</dbReference>
<reference evidence="5" key="2">
    <citation type="submission" date="2025-09" db="UniProtKB">
        <authorList>
            <consortium name="Ensembl"/>
        </authorList>
    </citation>
    <scope>IDENTIFICATION</scope>
</reference>
<dbReference type="Ensembl" id="ENSFHET00000022252.1">
    <property type="protein sequence ID" value="ENSFHEP00000014413.1"/>
    <property type="gene ID" value="ENSFHEG00000015964.1"/>
</dbReference>
<dbReference type="InterPro" id="IPR007965">
    <property type="entry name" value="GNAT_ATAT"/>
</dbReference>
<dbReference type="PANTHER" id="PTHR12327:SF0">
    <property type="entry name" value="ALPHA-TUBULIN N-ACETYLTRANSFERASE 1"/>
    <property type="match status" value="1"/>
</dbReference>
<evidence type="ECO:0000313" key="5">
    <source>
        <dbReference type="Ensembl" id="ENSFHEP00000014413.1"/>
    </source>
</evidence>
<dbReference type="GeneTree" id="ENSGT00390000008276"/>
<reference evidence="5" key="1">
    <citation type="submission" date="2025-08" db="UniProtKB">
        <authorList>
            <consortium name="Ensembl"/>
        </authorList>
    </citation>
    <scope>IDENTIFICATION</scope>
</reference>
<dbReference type="AlphaFoldDB" id="A0A3Q2PM13"/>
<name>A0A3Q2PM13_FUNHE</name>
<organism evidence="5 6">
    <name type="scientific">Fundulus heteroclitus</name>
    <name type="common">Killifish</name>
    <name type="synonym">Mummichog</name>
    <dbReference type="NCBI Taxonomy" id="8078"/>
    <lineage>
        <taxon>Eukaryota</taxon>
        <taxon>Metazoa</taxon>
        <taxon>Chordata</taxon>
        <taxon>Craniata</taxon>
        <taxon>Vertebrata</taxon>
        <taxon>Euteleostomi</taxon>
        <taxon>Actinopterygii</taxon>
        <taxon>Neopterygii</taxon>
        <taxon>Teleostei</taxon>
        <taxon>Neoteleostei</taxon>
        <taxon>Acanthomorphata</taxon>
        <taxon>Ovalentaria</taxon>
        <taxon>Atherinomorphae</taxon>
        <taxon>Cyprinodontiformes</taxon>
        <taxon>Fundulidae</taxon>
        <taxon>Fundulus</taxon>
    </lineage>
</organism>
<dbReference type="PROSITE" id="PS51730">
    <property type="entry name" value="GNAT_ATAT"/>
    <property type="match status" value="1"/>
</dbReference>
<evidence type="ECO:0000259" key="4">
    <source>
        <dbReference type="PROSITE" id="PS51730"/>
    </source>
</evidence>
<feature type="domain" description="N-acetyltransferase" evidence="4">
    <location>
        <begin position="1"/>
        <end position="123"/>
    </location>
</feature>
<keyword evidence="2" id="KW-0472">Membrane</keyword>
<dbReference type="Gene3D" id="3.40.630.30">
    <property type="match status" value="1"/>
</dbReference>
<proteinExistence type="predicted"/>
<evidence type="ECO:0000256" key="2">
    <source>
        <dbReference type="ARBA" id="ARBA00023176"/>
    </source>
</evidence>
<evidence type="ECO:0000256" key="1">
    <source>
        <dbReference type="ARBA" id="ARBA00022679"/>
    </source>
</evidence>
<dbReference type="GO" id="GO:0005905">
    <property type="term" value="C:clathrin-coated pit"/>
    <property type="evidence" value="ECO:0007669"/>
    <property type="project" value="UniProtKB-KW"/>
</dbReference>
<keyword evidence="2" id="KW-0168">Coated pit</keyword>
<dbReference type="InterPro" id="IPR038746">
    <property type="entry name" value="Atat"/>
</dbReference>
<dbReference type="Proteomes" id="UP000265000">
    <property type="component" value="Unplaced"/>
</dbReference>